<dbReference type="Proteomes" id="UP000192343">
    <property type="component" value="Unassembled WGS sequence"/>
</dbReference>
<dbReference type="Pfam" id="PF20969">
    <property type="entry name" value="MASE11"/>
    <property type="match status" value="1"/>
</dbReference>
<reference evidence="4 5" key="1">
    <citation type="submission" date="2017-03" db="EMBL/GenBank/DDBJ databases">
        <title>Draft Genome sequence of Marispirochaeta sp. strain JC444.</title>
        <authorList>
            <person name="Shivani Y."/>
            <person name="Subhash Y."/>
            <person name="Sasikala C."/>
            <person name="Ramana C."/>
        </authorList>
    </citation>
    <scope>NUCLEOTIDE SEQUENCE [LARGE SCALE GENOMIC DNA]</scope>
    <source>
        <strain evidence="4 5">JC444</strain>
    </source>
</reference>
<feature type="domain" description="Signal transduction histidine kinase subgroup 2 dimerisation and phosphoacceptor" evidence="2">
    <location>
        <begin position="183"/>
        <end position="245"/>
    </location>
</feature>
<feature type="transmembrane region" description="Helical" evidence="1">
    <location>
        <begin position="12"/>
        <end position="33"/>
    </location>
</feature>
<keyword evidence="1" id="KW-0812">Transmembrane</keyword>
<proteinExistence type="predicted"/>
<protein>
    <submittedName>
        <fullName evidence="4">Uncharacterized protein</fullName>
    </submittedName>
</protein>
<dbReference type="OrthoDB" id="367638at2"/>
<evidence type="ECO:0000259" key="2">
    <source>
        <dbReference type="Pfam" id="PF07568"/>
    </source>
</evidence>
<keyword evidence="1" id="KW-0472">Membrane</keyword>
<gene>
    <name evidence="4" type="ORF">B4O97_06550</name>
</gene>
<evidence type="ECO:0000256" key="1">
    <source>
        <dbReference type="SAM" id="Phobius"/>
    </source>
</evidence>
<feature type="transmembrane region" description="Helical" evidence="1">
    <location>
        <begin position="111"/>
        <end position="129"/>
    </location>
</feature>
<feature type="transmembrane region" description="Helical" evidence="1">
    <location>
        <begin position="141"/>
        <end position="166"/>
    </location>
</feature>
<feature type="transmembrane region" description="Helical" evidence="1">
    <location>
        <begin position="39"/>
        <end position="59"/>
    </location>
</feature>
<keyword evidence="1" id="KW-1133">Transmembrane helix</keyword>
<dbReference type="AlphaFoldDB" id="A0A1Y1RZS6"/>
<dbReference type="PROSITE" id="PS51257">
    <property type="entry name" value="PROKAR_LIPOPROTEIN"/>
    <property type="match status" value="1"/>
</dbReference>
<comment type="caution">
    <text evidence="4">The sequence shown here is derived from an EMBL/GenBank/DDBJ whole genome shotgun (WGS) entry which is preliminary data.</text>
</comment>
<keyword evidence="5" id="KW-1185">Reference proteome</keyword>
<dbReference type="InterPro" id="IPR048437">
    <property type="entry name" value="MASE11"/>
</dbReference>
<dbReference type="STRING" id="1963862.B4O97_06550"/>
<feature type="transmembrane region" description="Helical" evidence="1">
    <location>
        <begin position="90"/>
        <end position="106"/>
    </location>
</feature>
<dbReference type="EMBL" id="MWQY01000006">
    <property type="protein sequence ID" value="ORC36247.1"/>
    <property type="molecule type" value="Genomic_DNA"/>
</dbReference>
<evidence type="ECO:0000313" key="5">
    <source>
        <dbReference type="Proteomes" id="UP000192343"/>
    </source>
</evidence>
<organism evidence="4 5">
    <name type="scientific">Marispirochaeta aestuarii</name>
    <dbReference type="NCBI Taxonomy" id="1963862"/>
    <lineage>
        <taxon>Bacteria</taxon>
        <taxon>Pseudomonadati</taxon>
        <taxon>Spirochaetota</taxon>
        <taxon>Spirochaetia</taxon>
        <taxon>Spirochaetales</taxon>
        <taxon>Spirochaetaceae</taxon>
        <taxon>Marispirochaeta</taxon>
    </lineage>
</organism>
<feature type="transmembrane region" description="Helical" evidence="1">
    <location>
        <begin position="66"/>
        <end position="84"/>
    </location>
</feature>
<sequence>MKAFLQRRDELFRILLKSIIYFGAVAYIPSLIACLHDELYLLAVIDTLGYLSLVGVYIYPGARYELRLFTTVFVTLFIGAAVLIETGPYGAGHIWLLCAVFIAALFSRPRIIITSIICTQLIMLIYGVLNEARMLKHEIPSLSVFAISANMLLISVTVSLITYFLLRSLQEEVEEQENLMRLLHHRVKNNLQAFESLIALSSDEIDRSSGLHHRARAISAANNLLLDAPETGMVDMAELIRMLTDASAMAIDNQGKLSVHAEKLNEVAVGLSDLIEILRDLRPLRFTVLEDTILIQGEGSFGPIRDRLRLLNHSLIPAEWLDVQDEHIILRIPGLKSPR</sequence>
<evidence type="ECO:0000313" key="4">
    <source>
        <dbReference type="EMBL" id="ORC36247.1"/>
    </source>
</evidence>
<evidence type="ECO:0000259" key="3">
    <source>
        <dbReference type="Pfam" id="PF20969"/>
    </source>
</evidence>
<accession>A0A1Y1RZS6</accession>
<dbReference type="InterPro" id="IPR011495">
    <property type="entry name" value="Sig_transdc_His_kin_sub2_dim/P"/>
</dbReference>
<dbReference type="Pfam" id="PF07568">
    <property type="entry name" value="HisKA_2"/>
    <property type="match status" value="1"/>
</dbReference>
<name>A0A1Y1RZS6_9SPIO</name>
<feature type="domain" description="MASE11" evidence="3">
    <location>
        <begin position="8"/>
        <end position="169"/>
    </location>
</feature>
<dbReference type="RefSeq" id="WP_083049378.1">
    <property type="nucleotide sequence ID" value="NZ_MWQY01000006.1"/>
</dbReference>